<dbReference type="EMBL" id="LJZQ01000021">
    <property type="protein sequence ID" value="KPQ27951.1"/>
    <property type="molecule type" value="Genomic_DNA"/>
</dbReference>
<dbReference type="Proteomes" id="UP000050416">
    <property type="component" value="Unassembled WGS sequence"/>
</dbReference>
<evidence type="ECO:0000313" key="3">
    <source>
        <dbReference type="Proteomes" id="UP000050416"/>
    </source>
</evidence>
<keyword evidence="1" id="KW-0732">Signal</keyword>
<feature type="signal peptide" evidence="1">
    <location>
        <begin position="1"/>
        <end position="27"/>
    </location>
</feature>
<reference evidence="2 3" key="1">
    <citation type="submission" date="2015-09" db="EMBL/GenBank/DDBJ databases">
        <title>Identification and resolution of microdiversity through metagenomic sequencing of parallel consortia.</title>
        <authorList>
            <person name="Nelson W.C."/>
            <person name="Romine M.F."/>
            <person name="Lindemann S.R."/>
        </authorList>
    </citation>
    <scope>NUCLEOTIDE SEQUENCE [LARGE SCALE GENOMIC DNA]</scope>
    <source>
        <strain evidence="2">HL-55</strain>
    </source>
</reference>
<dbReference type="PATRIC" id="fig|1305731.5.peg.1084"/>
<comment type="caution">
    <text evidence="2">The sequence shown here is derived from an EMBL/GenBank/DDBJ whole genome shotgun (WGS) entry which is preliminary data.</text>
</comment>
<evidence type="ECO:0000256" key="1">
    <source>
        <dbReference type="SAM" id="SignalP"/>
    </source>
</evidence>
<sequence>MKDARLRIQSLLAALILLSLTAFGAKAQDTGAEFLSDLHNFRINNYLALDSFYVFSASGDTEALNRIVGSINASNDAMNSVIASTSGVLSEQQVESLNQEFDEFKDLMRGNINEVRESGYPDLRLMADLANNALELNELATELYGVAHEASGTRSDARIESARSAAVVMAQMMARYSARTHSAVAQTFQGSSDEVSLDQQALQFDNLLERLRAGNSTSELKTSIDDVSSKWQFIRGSYINYNENNVSFVIDRYSKGIIRGLTTTIELLEGNA</sequence>
<evidence type="ECO:0008006" key="4">
    <source>
        <dbReference type="Google" id="ProtNLM"/>
    </source>
</evidence>
<evidence type="ECO:0000313" key="2">
    <source>
        <dbReference type="EMBL" id="KPQ27951.1"/>
    </source>
</evidence>
<accession>A0A0P7Z790</accession>
<name>A0A0P7Z790_9GAMM</name>
<dbReference type="AlphaFoldDB" id="A0A0P7Z790"/>
<organism evidence="2 3">
    <name type="scientific">Marinobacter excellens HL-55</name>
    <dbReference type="NCBI Taxonomy" id="1305731"/>
    <lineage>
        <taxon>Bacteria</taxon>
        <taxon>Pseudomonadati</taxon>
        <taxon>Pseudomonadota</taxon>
        <taxon>Gammaproteobacteria</taxon>
        <taxon>Pseudomonadales</taxon>
        <taxon>Marinobacteraceae</taxon>
        <taxon>Marinobacter</taxon>
    </lineage>
</organism>
<feature type="chain" id="PRO_5006146956" description="Type IV pili methyl-accepting chemotaxis transducer N-term" evidence="1">
    <location>
        <begin position="28"/>
        <end position="272"/>
    </location>
</feature>
<dbReference type="OrthoDB" id="6358391at2"/>
<gene>
    <name evidence="2" type="ORF">HLUCCX14_13050</name>
</gene>
<proteinExistence type="predicted"/>
<protein>
    <recommendedName>
        <fullName evidence="4">Type IV pili methyl-accepting chemotaxis transducer N-term</fullName>
    </recommendedName>
</protein>